<sequence>MNTIARIGVDLAKNVMQIHAVDQSGHIVTRKA</sequence>
<comment type="caution">
    <text evidence="1">The sequence shown here is derived from an EMBL/GenBank/DDBJ whole genome shotgun (WGS) entry which is preliminary data.</text>
</comment>
<organism evidence="1 2">
    <name type="scientific">Cupriavidus lacunae</name>
    <dbReference type="NCBI Taxonomy" id="2666307"/>
    <lineage>
        <taxon>Bacteria</taxon>
        <taxon>Pseudomonadati</taxon>
        <taxon>Pseudomonadota</taxon>
        <taxon>Betaproteobacteria</taxon>
        <taxon>Burkholderiales</taxon>
        <taxon>Burkholderiaceae</taxon>
        <taxon>Cupriavidus</taxon>
    </lineage>
</organism>
<dbReference type="AlphaFoldDB" id="A0A370MX86"/>
<dbReference type="Proteomes" id="UP000255165">
    <property type="component" value="Unassembled WGS sequence"/>
</dbReference>
<evidence type="ECO:0000313" key="1">
    <source>
        <dbReference type="EMBL" id="RDJ97926.1"/>
    </source>
</evidence>
<evidence type="ECO:0000313" key="2">
    <source>
        <dbReference type="Proteomes" id="UP000255165"/>
    </source>
</evidence>
<proteinExistence type="predicted"/>
<name>A0A370MX86_9BURK</name>
<accession>A0A370MX86</accession>
<keyword evidence="2" id="KW-1185">Reference proteome</keyword>
<feature type="non-terminal residue" evidence="1">
    <location>
        <position position="32"/>
    </location>
</feature>
<protein>
    <submittedName>
        <fullName evidence="1">IS110 family transposase</fullName>
    </submittedName>
</protein>
<reference evidence="2" key="1">
    <citation type="submission" date="2018-06" db="EMBL/GenBank/DDBJ databases">
        <authorList>
            <person name="Feng T."/>
            <person name="Jeon C.O."/>
        </authorList>
    </citation>
    <scope>NUCLEOTIDE SEQUENCE [LARGE SCALE GENOMIC DNA]</scope>
    <source>
        <strain evidence="2">S23</strain>
    </source>
</reference>
<dbReference type="EMBL" id="QKWJ01000166">
    <property type="protein sequence ID" value="RDJ97926.1"/>
    <property type="molecule type" value="Genomic_DNA"/>
</dbReference>
<gene>
    <name evidence="1" type="ORF">DN412_41725</name>
</gene>